<dbReference type="GO" id="GO:0005730">
    <property type="term" value="C:nucleolus"/>
    <property type="evidence" value="ECO:0007669"/>
    <property type="project" value="TreeGrafter"/>
</dbReference>
<evidence type="ECO:0000259" key="3">
    <source>
        <dbReference type="PROSITE" id="PS51192"/>
    </source>
</evidence>
<dbReference type="InterPro" id="IPR002464">
    <property type="entry name" value="DNA/RNA_helicase_DEAH_CS"/>
</dbReference>
<dbReference type="Gene3D" id="3.40.50.300">
    <property type="entry name" value="P-loop containing nucleotide triphosphate hydrolases"/>
    <property type="match status" value="2"/>
</dbReference>
<dbReference type="GO" id="GO:0043138">
    <property type="term" value="F:3'-5' DNA helicase activity"/>
    <property type="evidence" value="ECO:0007669"/>
    <property type="project" value="TreeGrafter"/>
</dbReference>
<dbReference type="AlphaFoldDB" id="A0A0R3R7Q5"/>
<reference evidence="4 5" key="2">
    <citation type="submission" date="2018-11" db="EMBL/GenBank/DDBJ databases">
        <authorList>
            <consortium name="Pathogen Informatics"/>
        </authorList>
    </citation>
    <scope>NUCLEOTIDE SEQUENCE [LARGE SCALE GENOMIC DNA]</scope>
</reference>
<dbReference type="GO" id="GO:0003723">
    <property type="term" value="F:RNA binding"/>
    <property type="evidence" value="ECO:0007669"/>
    <property type="project" value="TreeGrafter"/>
</dbReference>
<reference evidence="6" key="1">
    <citation type="submission" date="2017-02" db="UniProtKB">
        <authorList>
            <consortium name="WormBaseParasite"/>
        </authorList>
    </citation>
    <scope>IDENTIFICATION</scope>
</reference>
<dbReference type="GO" id="GO:0050684">
    <property type="term" value="P:regulation of mRNA processing"/>
    <property type="evidence" value="ECO:0007669"/>
    <property type="project" value="TreeGrafter"/>
</dbReference>
<evidence type="ECO:0000256" key="2">
    <source>
        <dbReference type="ARBA" id="ARBA00022806"/>
    </source>
</evidence>
<keyword evidence="5" id="KW-1185">Reference proteome</keyword>
<dbReference type="SUPFAM" id="SSF52540">
    <property type="entry name" value="P-loop containing nucleoside triphosphate hydrolases"/>
    <property type="match status" value="1"/>
</dbReference>
<feature type="domain" description="Helicase ATP-binding" evidence="3">
    <location>
        <begin position="1"/>
        <end position="144"/>
    </location>
</feature>
<dbReference type="EMBL" id="UZAG01020733">
    <property type="protein sequence ID" value="VDO47770.1"/>
    <property type="molecule type" value="Genomic_DNA"/>
</dbReference>
<dbReference type="GO" id="GO:1990904">
    <property type="term" value="C:ribonucleoprotein complex"/>
    <property type="evidence" value="ECO:0007669"/>
    <property type="project" value="TreeGrafter"/>
</dbReference>
<dbReference type="GO" id="GO:0016887">
    <property type="term" value="F:ATP hydrolysis activity"/>
    <property type="evidence" value="ECO:0007669"/>
    <property type="project" value="TreeGrafter"/>
</dbReference>
<dbReference type="InterPro" id="IPR027417">
    <property type="entry name" value="P-loop_NTPase"/>
</dbReference>
<proteinExistence type="predicted"/>
<dbReference type="PROSITE" id="PS51192">
    <property type="entry name" value="HELICASE_ATP_BIND_1"/>
    <property type="match status" value="1"/>
</dbReference>
<dbReference type="InterPro" id="IPR014001">
    <property type="entry name" value="Helicase_ATP-bd"/>
</dbReference>
<dbReference type="PANTHER" id="PTHR18934">
    <property type="entry name" value="ATP-DEPENDENT RNA HELICASE"/>
    <property type="match status" value="1"/>
</dbReference>
<gene>
    <name evidence="4" type="ORF">BTMF_LOCUS14040</name>
</gene>
<evidence type="ECO:0000313" key="5">
    <source>
        <dbReference type="Proteomes" id="UP000280834"/>
    </source>
</evidence>
<evidence type="ECO:0000313" key="6">
    <source>
        <dbReference type="WBParaSite" id="BTMF_0001605701-mRNA-1"/>
    </source>
</evidence>
<sequence>VCQYLLEHYINNCHGAEFAAFVTQPRKISAIALAERIADERGEQLGVSVGYAVRFDSLHPRPYGSLMLVTVGMLLKRLELGLRGISHIIVDEIHERDINTDFIMIVLRDMVNMYPNLRIILMSATVDTNLFTNYFGDCSVILLKGRNFPVQYYFLEDIVQMIRFLPSTDKLKRETKGGRDDEGDEVTEETQNLNLGVSEEYGLNTKLAMNQLSEKEISFELIENLLNLYELQALLNDIVNKGEEGAVLIFLPGWNVIQLLLNFLKSHPVFSNESLFVILPLHSQLTGQEQRRVFERHSPGVRKVGFFLTTKIYYM</sequence>
<dbReference type="GO" id="GO:0003724">
    <property type="term" value="F:RNA helicase activity"/>
    <property type="evidence" value="ECO:0007669"/>
    <property type="project" value="TreeGrafter"/>
</dbReference>
<accession>A0A0R3R7Q5</accession>
<dbReference type="WBParaSite" id="BTMF_0001605701-mRNA-1">
    <property type="protein sequence ID" value="BTMF_0001605701-mRNA-1"/>
    <property type="gene ID" value="BTMF_0001605701"/>
</dbReference>
<name>A0A0R3R7Q5_9BILA</name>
<organism evidence="6">
    <name type="scientific">Brugia timori</name>
    <dbReference type="NCBI Taxonomy" id="42155"/>
    <lineage>
        <taxon>Eukaryota</taxon>
        <taxon>Metazoa</taxon>
        <taxon>Ecdysozoa</taxon>
        <taxon>Nematoda</taxon>
        <taxon>Chromadorea</taxon>
        <taxon>Rhabditida</taxon>
        <taxon>Spirurina</taxon>
        <taxon>Spiruromorpha</taxon>
        <taxon>Filarioidea</taxon>
        <taxon>Onchocercidae</taxon>
        <taxon>Brugia</taxon>
    </lineage>
</organism>
<keyword evidence="2" id="KW-0067">ATP-binding</keyword>
<evidence type="ECO:0000313" key="4">
    <source>
        <dbReference type="EMBL" id="VDO47770.1"/>
    </source>
</evidence>
<evidence type="ECO:0000256" key="1">
    <source>
        <dbReference type="ARBA" id="ARBA00022801"/>
    </source>
</evidence>
<protein>
    <submittedName>
        <fullName evidence="6">Helicase ATP-binding domain-containing protein</fullName>
    </submittedName>
</protein>
<dbReference type="GO" id="GO:0045944">
    <property type="term" value="P:positive regulation of transcription by RNA polymerase II"/>
    <property type="evidence" value="ECO:0007669"/>
    <property type="project" value="TreeGrafter"/>
</dbReference>
<dbReference type="PANTHER" id="PTHR18934:SF119">
    <property type="entry name" value="ATP-DEPENDENT RNA HELICASE A"/>
    <property type="match status" value="1"/>
</dbReference>
<keyword evidence="2" id="KW-0547">Nucleotide-binding</keyword>
<keyword evidence="2" id="KW-0347">Helicase</keyword>
<dbReference type="Proteomes" id="UP000280834">
    <property type="component" value="Unassembled WGS sequence"/>
</dbReference>
<dbReference type="PROSITE" id="PS00690">
    <property type="entry name" value="DEAH_ATP_HELICASE"/>
    <property type="match status" value="1"/>
</dbReference>
<dbReference type="STRING" id="42155.A0A0R3R7Q5"/>
<keyword evidence="1" id="KW-0378">Hydrolase</keyword>